<organism evidence="2">
    <name type="scientific">Solanum chacoense</name>
    <name type="common">Chaco potato</name>
    <dbReference type="NCBI Taxonomy" id="4108"/>
    <lineage>
        <taxon>Eukaryota</taxon>
        <taxon>Viridiplantae</taxon>
        <taxon>Streptophyta</taxon>
        <taxon>Embryophyta</taxon>
        <taxon>Tracheophyta</taxon>
        <taxon>Spermatophyta</taxon>
        <taxon>Magnoliopsida</taxon>
        <taxon>eudicotyledons</taxon>
        <taxon>Gunneridae</taxon>
        <taxon>Pentapetalae</taxon>
        <taxon>asterids</taxon>
        <taxon>lamiids</taxon>
        <taxon>Solanales</taxon>
        <taxon>Solanaceae</taxon>
        <taxon>Solanoideae</taxon>
        <taxon>Solaneae</taxon>
        <taxon>Solanum</taxon>
    </lineage>
</organism>
<keyword evidence="1" id="KW-0472">Membrane</keyword>
<proteinExistence type="predicted"/>
<dbReference type="EMBL" id="GEDG01038860">
    <property type="protein sequence ID" value="JAP07389.1"/>
    <property type="molecule type" value="Transcribed_RNA"/>
</dbReference>
<name>A0A0V0GHX0_SOLCH</name>
<reference evidence="2" key="1">
    <citation type="submission" date="2015-12" db="EMBL/GenBank/DDBJ databases">
        <title>Gene expression during late stages of embryo sac development: a critical building block for successful pollen-pistil interactions.</title>
        <authorList>
            <person name="Liu Y."/>
            <person name="Joly V."/>
            <person name="Sabar M."/>
            <person name="Matton D.P."/>
        </authorList>
    </citation>
    <scope>NUCLEOTIDE SEQUENCE</scope>
</reference>
<keyword evidence="1" id="KW-1133">Transmembrane helix</keyword>
<sequence length="64" mass="7517">MSSQKINGPDCYPLVYSPSRWFSTISPLPQHFIDFIFYPASSLSFISLHFFSLCEYIQFLFILQ</sequence>
<accession>A0A0V0GHX0</accession>
<keyword evidence="1" id="KW-0812">Transmembrane</keyword>
<feature type="transmembrane region" description="Helical" evidence="1">
    <location>
        <begin position="36"/>
        <end position="63"/>
    </location>
</feature>
<evidence type="ECO:0000256" key="1">
    <source>
        <dbReference type="SAM" id="Phobius"/>
    </source>
</evidence>
<protein>
    <submittedName>
        <fullName evidence="2">Putative ovule protein</fullName>
    </submittedName>
</protein>
<dbReference type="AlphaFoldDB" id="A0A0V0GHX0"/>
<evidence type="ECO:0000313" key="2">
    <source>
        <dbReference type="EMBL" id="JAP07389.1"/>
    </source>
</evidence>